<name>A0A8T0IBQ9_CERPU</name>
<organism evidence="2 3">
    <name type="scientific">Ceratodon purpureus</name>
    <name type="common">Fire moss</name>
    <name type="synonym">Dicranum purpureum</name>
    <dbReference type="NCBI Taxonomy" id="3225"/>
    <lineage>
        <taxon>Eukaryota</taxon>
        <taxon>Viridiplantae</taxon>
        <taxon>Streptophyta</taxon>
        <taxon>Embryophyta</taxon>
        <taxon>Bryophyta</taxon>
        <taxon>Bryophytina</taxon>
        <taxon>Bryopsida</taxon>
        <taxon>Dicranidae</taxon>
        <taxon>Pseudoditrichales</taxon>
        <taxon>Ditrichaceae</taxon>
        <taxon>Ceratodon</taxon>
    </lineage>
</organism>
<feature type="chain" id="PRO_5035879945" description="Secreted protein" evidence="1">
    <location>
        <begin position="20"/>
        <end position="58"/>
    </location>
</feature>
<keyword evidence="3" id="KW-1185">Reference proteome</keyword>
<protein>
    <recommendedName>
        <fullName evidence="4">Secreted protein</fullName>
    </recommendedName>
</protein>
<evidence type="ECO:0000256" key="1">
    <source>
        <dbReference type="SAM" id="SignalP"/>
    </source>
</evidence>
<dbReference type="AlphaFoldDB" id="A0A8T0IBQ9"/>
<gene>
    <name evidence="2" type="ORF">KC19_4G135100</name>
</gene>
<dbReference type="Proteomes" id="UP000822688">
    <property type="component" value="Chromosome 4"/>
</dbReference>
<accession>A0A8T0IBQ9</accession>
<keyword evidence="1" id="KW-0732">Signal</keyword>
<sequence>MRFLFFFLFVFVLPSLNFAFMNICCFADTIYCTLFVRVRQFGVPPSRHGRCLFCSTYT</sequence>
<comment type="caution">
    <text evidence="2">The sequence shown here is derived from an EMBL/GenBank/DDBJ whole genome shotgun (WGS) entry which is preliminary data.</text>
</comment>
<proteinExistence type="predicted"/>
<evidence type="ECO:0000313" key="3">
    <source>
        <dbReference type="Proteomes" id="UP000822688"/>
    </source>
</evidence>
<evidence type="ECO:0000313" key="2">
    <source>
        <dbReference type="EMBL" id="KAG0579923.1"/>
    </source>
</evidence>
<reference evidence="2" key="1">
    <citation type="submission" date="2020-06" db="EMBL/GenBank/DDBJ databases">
        <title>WGS assembly of Ceratodon purpureus strain R40.</title>
        <authorList>
            <person name="Carey S.B."/>
            <person name="Jenkins J."/>
            <person name="Shu S."/>
            <person name="Lovell J.T."/>
            <person name="Sreedasyam A."/>
            <person name="Maumus F."/>
            <person name="Tiley G.P."/>
            <person name="Fernandez-Pozo N."/>
            <person name="Barry K."/>
            <person name="Chen C."/>
            <person name="Wang M."/>
            <person name="Lipzen A."/>
            <person name="Daum C."/>
            <person name="Saski C.A."/>
            <person name="Payton A.C."/>
            <person name="Mcbreen J.C."/>
            <person name="Conrad R.E."/>
            <person name="Kollar L.M."/>
            <person name="Olsson S."/>
            <person name="Huttunen S."/>
            <person name="Landis J.B."/>
            <person name="Wickett N.J."/>
            <person name="Johnson M.G."/>
            <person name="Rensing S.A."/>
            <person name="Grimwood J."/>
            <person name="Schmutz J."/>
            <person name="Mcdaniel S.F."/>
        </authorList>
    </citation>
    <scope>NUCLEOTIDE SEQUENCE</scope>
    <source>
        <strain evidence="2">R40</strain>
    </source>
</reference>
<feature type="signal peptide" evidence="1">
    <location>
        <begin position="1"/>
        <end position="19"/>
    </location>
</feature>
<dbReference type="EMBL" id="CM026424">
    <property type="protein sequence ID" value="KAG0579923.1"/>
    <property type="molecule type" value="Genomic_DNA"/>
</dbReference>
<evidence type="ECO:0008006" key="4">
    <source>
        <dbReference type="Google" id="ProtNLM"/>
    </source>
</evidence>